<feature type="compositionally biased region" description="Low complexity" evidence="1">
    <location>
        <begin position="14"/>
        <end position="32"/>
    </location>
</feature>
<dbReference type="Gene3D" id="3.40.50.410">
    <property type="entry name" value="von Willebrand factor, type A domain"/>
    <property type="match status" value="1"/>
</dbReference>
<dbReference type="PROSITE" id="PS50234">
    <property type="entry name" value="VWFA"/>
    <property type="match status" value="1"/>
</dbReference>
<keyword evidence="4" id="KW-1185">Reference proteome</keyword>
<proteinExistence type="predicted"/>
<name>A0ABW9KH41_9BACT</name>
<evidence type="ECO:0000313" key="3">
    <source>
        <dbReference type="EMBL" id="MFN2975091.1"/>
    </source>
</evidence>
<protein>
    <submittedName>
        <fullName evidence="3">VWA domain-containing protein</fullName>
    </submittedName>
</protein>
<sequence length="466" mass="49494">MLVAGMVAGQGAHAQALPDGPAPQAAGAANQAVPDSPTPQTLPDARSVAPGKGSSASTDVAVGPAGDADPNAPAATLQNSPASSALQQNDPQANVAPDVQPTLGAGGRVEDIPLIRARTNFVEIPFTVKDKHGSLVPGLTWRDVQVYENGVRKHISLFSSDPYPLSVAFVIDQSLPFEVMKQVNYSLGAVQGAFSAYDEVAVFTYANGVSRRTEFTGAQSPRLAAVLEQSKSSGREMNYVTDGPLSQNVSINNGAQANLNPLGNATHGSRPTGIENNPVREAHPLYDAVFAAAQELAKTDPRKKRRILYVVSDGRESGSKIREKELVRYLQGHQIAVYGTVVGDSATPYVGFLDKYHIPFTHLRDNALPRLAALTGGESISEFRVKGIEQSFARIGDDVRLSYTIGYYSNENLADGKYRSVEVRVLKPDLDVIAKKGYYPTPSALTPTSNSTKVTMGSPTPAATPQ</sequence>
<dbReference type="InterPro" id="IPR017802">
    <property type="entry name" value="VWFA-rel_acidobac-type"/>
</dbReference>
<accession>A0ABW9KH41</accession>
<dbReference type="InterPro" id="IPR002035">
    <property type="entry name" value="VWF_A"/>
</dbReference>
<feature type="compositionally biased region" description="Polar residues" evidence="1">
    <location>
        <begin position="76"/>
        <end position="92"/>
    </location>
</feature>
<feature type="compositionally biased region" description="Low complexity" evidence="1">
    <location>
        <begin position="61"/>
        <end position="75"/>
    </location>
</feature>
<comment type="caution">
    <text evidence="3">The sequence shown here is derived from an EMBL/GenBank/DDBJ whole genome shotgun (WGS) entry which is preliminary data.</text>
</comment>
<feature type="region of interest" description="Disordered" evidence="1">
    <location>
        <begin position="444"/>
        <end position="466"/>
    </location>
</feature>
<evidence type="ECO:0000313" key="4">
    <source>
        <dbReference type="Proteomes" id="UP001634747"/>
    </source>
</evidence>
<dbReference type="RefSeq" id="WP_263415099.1">
    <property type="nucleotide sequence ID" value="NZ_BAABBH010000001.1"/>
</dbReference>
<dbReference type="InterPro" id="IPR036465">
    <property type="entry name" value="vWFA_dom_sf"/>
</dbReference>
<reference evidence="3 4" key="1">
    <citation type="submission" date="2024-12" db="EMBL/GenBank/DDBJ databases">
        <authorList>
            <person name="Lee Y."/>
        </authorList>
    </citation>
    <scope>NUCLEOTIDE SEQUENCE [LARGE SCALE GENOMIC DNA]</scope>
    <source>
        <strain evidence="3 4">03SUJ4</strain>
    </source>
</reference>
<evidence type="ECO:0000256" key="1">
    <source>
        <dbReference type="SAM" id="MobiDB-lite"/>
    </source>
</evidence>
<feature type="domain" description="VWFA" evidence="2">
    <location>
        <begin position="166"/>
        <end position="399"/>
    </location>
</feature>
<gene>
    <name evidence="3" type="ORF">ACK2TP_04895</name>
</gene>
<dbReference type="Proteomes" id="UP001634747">
    <property type="component" value="Unassembled WGS sequence"/>
</dbReference>
<dbReference type="SUPFAM" id="SSF53300">
    <property type="entry name" value="vWA-like"/>
    <property type="match status" value="1"/>
</dbReference>
<dbReference type="EMBL" id="JBJYXY010000001">
    <property type="protein sequence ID" value="MFN2975091.1"/>
    <property type="molecule type" value="Genomic_DNA"/>
</dbReference>
<evidence type="ECO:0000259" key="2">
    <source>
        <dbReference type="PROSITE" id="PS50234"/>
    </source>
</evidence>
<organism evidence="3 4">
    <name type="scientific">Terriglobus aquaticus</name>
    <dbReference type="NCBI Taxonomy" id="940139"/>
    <lineage>
        <taxon>Bacteria</taxon>
        <taxon>Pseudomonadati</taxon>
        <taxon>Acidobacteriota</taxon>
        <taxon>Terriglobia</taxon>
        <taxon>Terriglobales</taxon>
        <taxon>Acidobacteriaceae</taxon>
        <taxon>Terriglobus</taxon>
    </lineage>
</organism>
<dbReference type="NCBIfam" id="TIGR03436">
    <property type="entry name" value="acidobact_VWFA"/>
    <property type="match status" value="1"/>
</dbReference>
<feature type="region of interest" description="Disordered" evidence="1">
    <location>
        <begin position="1"/>
        <end position="106"/>
    </location>
</feature>